<name>A0A183IM38_9BILA</name>
<evidence type="ECO:0000256" key="2">
    <source>
        <dbReference type="SAM" id="MobiDB-lite"/>
    </source>
</evidence>
<reference evidence="3 4" key="2">
    <citation type="submission" date="2018-11" db="EMBL/GenBank/DDBJ databases">
        <authorList>
            <consortium name="Pathogen Informatics"/>
        </authorList>
    </citation>
    <scope>NUCLEOTIDE SEQUENCE [LARGE SCALE GENOMIC DNA]</scope>
</reference>
<feature type="compositionally biased region" description="Low complexity" evidence="2">
    <location>
        <begin position="282"/>
        <end position="295"/>
    </location>
</feature>
<gene>
    <name evidence="3" type="ORF">SBAD_LOCUS4684</name>
</gene>
<feature type="region of interest" description="Disordered" evidence="2">
    <location>
        <begin position="1"/>
        <end position="37"/>
    </location>
</feature>
<proteinExistence type="predicted"/>
<feature type="compositionally biased region" description="Polar residues" evidence="2">
    <location>
        <begin position="225"/>
        <end position="238"/>
    </location>
</feature>
<organism evidence="5">
    <name type="scientific">Soboliphyme baturini</name>
    <dbReference type="NCBI Taxonomy" id="241478"/>
    <lineage>
        <taxon>Eukaryota</taxon>
        <taxon>Metazoa</taxon>
        <taxon>Ecdysozoa</taxon>
        <taxon>Nematoda</taxon>
        <taxon>Enoplea</taxon>
        <taxon>Dorylaimia</taxon>
        <taxon>Dioctophymatida</taxon>
        <taxon>Dioctophymatoidea</taxon>
        <taxon>Soboliphymatidae</taxon>
        <taxon>Soboliphyme</taxon>
    </lineage>
</organism>
<reference evidence="5" key="1">
    <citation type="submission" date="2016-06" db="UniProtKB">
        <authorList>
            <consortium name="WormBaseParasite"/>
        </authorList>
    </citation>
    <scope>IDENTIFICATION</scope>
</reference>
<feature type="compositionally biased region" description="Polar residues" evidence="2">
    <location>
        <begin position="1"/>
        <end position="10"/>
    </location>
</feature>
<feature type="coiled-coil region" evidence="1">
    <location>
        <begin position="43"/>
        <end position="116"/>
    </location>
</feature>
<feature type="region of interest" description="Disordered" evidence="2">
    <location>
        <begin position="157"/>
        <end position="199"/>
    </location>
</feature>
<feature type="compositionally biased region" description="Polar residues" evidence="2">
    <location>
        <begin position="185"/>
        <end position="199"/>
    </location>
</feature>
<evidence type="ECO:0000256" key="1">
    <source>
        <dbReference type="SAM" id="Coils"/>
    </source>
</evidence>
<protein>
    <submittedName>
        <fullName evidence="3 5">Uncharacterized protein</fullName>
    </submittedName>
</protein>
<feature type="compositionally biased region" description="Polar residues" evidence="2">
    <location>
        <begin position="251"/>
        <end position="274"/>
    </location>
</feature>
<feature type="region of interest" description="Disordered" evidence="2">
    <location>
        <begin position="214"/>
        <end position="331"/>
    </location>
</feature>
<dbReference type="WBParaSite" id="SBAD_0000488001-mRNA-1">
    <property type="protein sequence ID" value="SBAD_0000488001-mRNA-1"/>
    <property type="gene ID" value="SBAD_0000488001"/>
</dbReference>
<dbReference type="AlphaFoldDB" id="A0A183IM38"/>
<keyword evidence="1" id="KW-0175">Coiled coil</keyword>
<sequence length="331" mass="37122">MASSSTVITEQRNDLSDCSEESEESPPSLNERDPVDYGVTLNNVELYNAIRSEKEEARRLREENDRLRQEVEYLKSHLSTPCQDSPETEVVKEEDLAEVLNVADDFKTNVDEMNAELRRLRAFLHDVTFRLESFDNTVAEICKQHAEMTAEVTMCAGDKGFSPSASRRSGSTDGRIRQHRRSPPLISSTENNLEASQRLSDSVDRMITINESALEDEDLKMPNDISVTNNATPVSAESTADKDTGAESDSDAVSTPRSTSVYNRRFSASSSITTPEREAVDSSESQGTSLSPSSSETRRSFRRRSRINYREPSLTKKLRRGDTFFEPIEGK</sequence>
<feature type="compositionally biased region" description="Polar residues" evidence="2">
    <location>
        <begin position="163"/>
        <end position="172"/>
    </location>
</feature>
<feature type="compositionally biased region" description="Basic and acidic residues" evidence="2">
    <location>
        <begin position="320"/>
        <end position="331"/>
    </location>
</feature>
<dbReference type="Proteomes" id="UP000270296">
    <property type="component" value="Unassembled WGS sequence"/>
</dbReference>
<evidence type="ECO:0000313" key="4">
    <source>
        <dbReference type="Proteomes" id="UP000270296"/>
    </source>
</evidence>
<dbReference type="EMBL" id="UZAM01008482">
    <property type="protein sequence ID" value="VDP05149.1"/>
    <property type="molecule type" value="Genomic_DNA"/>
</dbReference>
<keyword evidence="4" id="KW-1185">Reference proteome</keyword>
<evidence type="ECO:0000313" key="5">
    <source>
        <dbReference type="WBParaSite" id="SBAD_0000488001-mRNA-1"/>
    </source>
</evidence>
<evidence type="ECO:0000313" key="3">
    <source>
        <dbReference type="EMBL" id="VDP05149.1"/>
    </source>
</evidence>
<accession>A0A183IM38</accession>